<evidence type="ECO:0000313" key="4">
    <source>
        <dbReference type="Proteomes" id="UP000220353"/>
    </source>
</evidence>
<reference evidence="3 4" key="1">
    <citation type="submission" date="2017-09" db="EMBL/GenBank/DDBJ databases">
        <title>Comparative genomics of rhizobia isolated from Phaseolus vulgaris in China.</title>
        <authorList>
            <person name="Tong W."/>
        </authorList>
    </citation>
    <scope>NUCLEOTIDE SEQUENCE [LARGE SCALE GENOMIC DNA]</scope>
    <source>
        <strain evidence="3 4">PCH1</strain>
    </source>
</reference>
<dbReference type="InterPro" id="IPR024442">
    <property type="entry name" value="Transposase_Zn_ribbon"/>
</dbReference>
<evidence type="ECO:0000259" key="2">
    <source>
        <dbReference type="Pfam" id="PF12760"/>
    </source>
</evidence>
<sequence length="682" mass="76195">MLPNKERLMTLPVHVPFYDDETPLSFASRLAANNGYSSLASMLGFMGLNWRRIWRAHPEALQVLGLWSGQSMERRLRYRGPQVWPEKTRTFGHASLMPLNRQGVDTVRCCPACLVEDLSRSGREIGRPYIRAWWMIAEIENCPTHKRPLVFLPPAERAANEDLVRRIYEHLPKFKEDASADIVVPTEFDEFILGRINGKPTPSFLGEIETHIAIGFCTRLGSDLLAAEARSDISASEFGYAVACHGPDAIVEAMRNAYRAKPDRSGPWFDHFPALGPWITLKVGRPQYDTVVNIVREALAWCLPIGPNDAVLGGVTRRLHTLKSASKEFGLSQGRIRAITRKAGILDDSHLGRSKETFDAANGEKLLKAVLTSVDPAEACRLLGTGKFQLRRLCETGVLNNVSGQLNYNKRRIRVERAELNALLAALHRRVTHVEQAEGLSTLSDAARASSLDYCAVLQMILSGDLLNVVYVGSKCNLATVRFDPEELVARKRLPTPESVFTSPKFRTSGNEQSFVLSSEFRTLALTDLTDMQDATAYDLLTRMRWPETQGKPPYCPKCGTLQCRVDTYKPNRYMCTKATCKFVITVTSGTPLHGMRVNPKQILIALWYSVHDKAPRKLSSEIGVQYKTARALMMKLRGAWRWEETSREVKGTEGECAAEDVGSPVPALHLVQSRGSRSLES</sequence>
<gene>
    <name evidence="3" type="ORF">CO661_00470</name>
</gene>
<organism evidence="3 4">
    <name type="scientific">Rhizobium fredii</name>
    <name type="common">Sinorhizobium fredii</name>
    <dbReference type="NCBI Taxonomy" id="380"/>
    <lineage>
        <taxon>Bacteria</taxon>
        <taxon>Pseudomonadati</taxon>
        <taxon>Pseudomonadota</taxon>
        <taxon>Alphaproteobacteria</taxon>
        <taxon>Hyphomicrobiales</taxon>
        <taxon>Rhizobiaceae</taxon>
        <taxon>Sinorhizobium/Ensifer group</taxon>
        <taxon>Sinorhizobium</taxon>
    </lineage>
</organism>
<dbReference type="Pfam" id="PF06527">
    <property type="entry name" value="TniQ"/>
    <property type="match status" value="1"/>
</dbReference>
<dbReference type="EMBL" id="NWTC01000001">
    <property type="protein sequence ID" value="PDT50176.1"/>
    <property type="molecule type" value="Genomic_DNA"/>
</dbReference>
<dbReference type="AlphaFoldDB" id="A0A2A6M6W0"/>
<feature type="domain" description="TniQ" evidence="1">
    <location>
        <begin position="12"/>
        <end position="149"/>
    </location>
</feature>
<evidence type="ECO:0000313" key="3">
    <source>
        <dbReference type="EMBL" id="PDT50176.1"/>
    </source>
</evidence>
<evidence type="ECO:0000259" key="1">
    <source>
        <dbReference type="Pfam" id="PF06527"/>
    </source>
</evidence>
<dbReference type="InterPro" id="IPR009492">
    <property type="entry name" value="TniQ"/>
</dbReference>
<protein>
    <submittedName>
        <fullName evidence="3">Uncharacterized protein</fullName>
    </submittedName>
</protein>
<name>A0A2A6M6W0_RHIFR</name>
<proteinExistence type="predicted"/>
<comment type="caution">
    <text evidence="3">The sequence shown here is derived from an EMBL/GenBank/DDBJ whole genome shotgun (WGS) entry which is preliminary data.</text>
</comment>
<accession>A0A2A6M6W0</accession>
<dbReference type="Pfam" id="PF12760">
    <property type="entry name" value="Zn_ribbon_IS1595"/>
    <property type="match status" value="1"/>
</dbReference>
<feature type="domain" description="Transposase zinc-ribbon" evidence="2">
    <location>
        <begin position="533"/>
        <end position="582"/>
    </location>
</feature>
<dbReference type="Proteomes" id="UP000220353">
    <property type="component" value="Unassembled WGS sequence"/>
</dbReference>